<dbReference type="GO" id="GO:0005739">
    <property type="term" value="C:mitochondrion"/>
    <property type="evidence" value="ECO:0007669"/>
    <property type="project" value="UniProtKB-SubCell"/>
</dbReference>
<comment type="subcellular location">
    <subcellularLocation>
        <location evidence="1">Mitochondrion</location>
    </subcellularLocation>
</comment>
<keyword evidence="7" id="KW-1185">Reference proteome</keyword>
<dbReference type="PANTHER" id="PTHR13126:SF0">
    <property type="entry name" value="ATP SYNTHASE MITOCHONDRIAL F1 COMPLEX ASSEMBLY FACTOR 1"/>
    <property type="match status" value="1"/>
</dbReference>
<evidence type="ECO:0000256" key="1">
    <source>
        <dbReference type="ARBA" id="ARBA00004173"/>
    </source>
</evidence>
<comment type="similarity">
    <text evidence="2">Belongs to the ATP11 family.</text>
</comment>
<proteinExistence type="inferred from homology"/>
<organism evidence="6 7">
    <name type="scientific">Phaeomoniella chlamydospora</name>
    <name type="common">Phaeoacremonium chlamydosporum</name>
    <dbReference type="NCBI Taxonomy" id="158046"/>
    <lineage>
        <taxon>Eukaryota</taxon>
        <taxon>Fungi</taxon>
        <taxon>Dikarya</taxon>
        <taxon>Ascomycota</taxon>
        <taxon>Pezizomycotina</taxon>
        <taxon>Eurotiomycetes</taxon>
        <taxon>Chaetothyriomycetidae</taxon>
        <taxon>Phaeomoniellales</taxon>
        <taxon>Phaeomoniellaceae</taxon>
        <taxon>Phaeomoniella</taxon>
    </lineage>
</organism>
<dbReference type="GO" id="GO:0033615">
    <property type="term" value="P:mitochondrial proton-transporting ATP synthase complex assembly"/>
    <property type="evidence" value="ECO:0007669"/>
    <property type="project" value="TreeGrafter"/>
</dbReference>
<evidence type="ECO:0000256" key="2">
    <source>
        <dbReference type="ARBA" id="ARBA00009116"/>
    </source>
</evidence>
<protein>
    <submittedName>
        <fullName evidence="6">Putative f1f0 atp synthase assembly protein</fullName>
    </submittedName>
</protein>
<evidence type="ECO:0000256" key="4">
    <source>
        <dbReference type="ARBA" id="ARBA00023128"/>
    </source>
</evidence>
<reference evidence="6 7" key="1">
    <citation type="submission" date="2015-05" db="EMBL/GenBank/DDBJ databases">
        <title>Distinctive expansion of gene families associated with plant cell wall degradation and secondary metabolism in the genomes of grapevine trunk pathogens.</title>
        <authorList>
            <person name="Lawrence D.P."/>
            <person name="Travadon R."/>
            <person name="Rolshausen P.E."/>
            <person name="Baumgartner K."/>
        </authorList>
    </citation>
    <scope>NUCLEOTIDE SEQUENCE [LARGE SCALE GENOMIC DNA]</scope>
    <source>
        <strain evidence="6">UCRPC4</strain>
    </source>
</reference>
<dbReference type="PANTHER" id="PTHR13126">
    <property type="entry name" value="CHAPERONE ATP11"/>
    <property type="match status" value="1"/>
</dbReference>
<dbReference type="AlphaFoldDB" id="A0A0G2EWE4"/>
<evidence type="ECO:0000256" key="3">
    <source>
        <dbReference type="ARBA" id="ARBA00022946"/>
    </source>
</evidence>
<comment type="caution">
    <text evidence="6">The sequence shown here is derived from an EMBL/GenBank/DDBJ whole genome shotgun (WGS) entry which is preliminary data.</text>
</comment>
<dbReference type="EMBL" id="LCWF01000035">
    <property type="protein sequence ID" value="KKY26431.1"/>
    <property type="molecule type" value="Genomic_DNA"/>
</dbReference>
<keyword evidence="3" id="KW-0809">Transit peptide</keyword>
<gene>
    <name evidence="6" type="ORF">UCRPC4_g01450</name>
</gene>
<evidence type="ECO:0000256" key="5">
    <source>
        <dbReference type="SAM" id="MobiDB-lite"/>
    </source>
</evidence>
<evidence type="ECO:0000313" key="6">
    <source>
        <dbReference type="EMBL" id="KKY26431.1"/>
    </source>
</evidence>
<feature type="region of interest" description="Disordered" evidence="5">
    <location>
        <begin position="62"/>
        <end position="108"/>
    </location>
</feature>
<sequence>MLHGLIQISKTIVIATHHDSSSVLEKYQDKLDRKAKAEGHESISSLKQAYQDKINEVKREASIVTPTTPASSTSHIKSSQTQFQQPPPSPPQQTQAAQNSIPKPATPGIKPLSSYLDLSKAASLPNKELEMIWRLRFASDPQSLCAVVPLDTYKRISKTARSHPQFILPLPREISEGESNASDAQTAADIHFLQWSFHPPSSSAPQHPLQPGQTSANTHTSTVLFTHLAAYKLHGSYATPHTTLTHHLDLADSHGVVLVNGSVIKDKGISVEEGKWLVMQLQRFYDFEGMGKGRRRELVEGFTKGEVKEKGQEGTGFNIEDLVEEADVQLDGYGHDYEFASDNRHWVSTIQQLQLALS</sequence>
<dbReference type="Proteomes" id="UP000053317">
    <property type="component" value="Unassembled WGS sequence"/>
</dbReference>
<name>A0A0G2EWE4_PHACM</name>
<evidence type="ECO:0000313" key="7">
    <source>
        <dbReference type="Proteomes" id="UP000053317"/>
    </source>
</evidence>
<dbReference type="InterPro" id="IPR010591">
    <property type="entry name" value="ATP11"/>
</dbReference>
<feature type="compositionally biased region" description="Polar residues" evidence="5">
    <location>
        <begin position="64"/>
        <end position="78"/>
    </location>
</feature>
<accession>A0A0G2EWE4</accession>
<keyword evidence="4" id="KW-0496">Mitochondrion</keyword>
<dbReference type="Pfam" id="PF06644">
    <property type="entry name" value="ATP11"/>
    <property type="match status" value="1"/>
</dbReference>
<reference evidence="6 7" key="2">
    <citation type="submission" date="2015-05" db="EMBL/GenBank/DDBJ databases">
        <authorList>
            <person name="Morales-Cruz A."/>
            <person name="Amrine K.C."/>
            <person name="Cantu D."/>
        </authorList>
    </citation>
    <scope>NUCLEOTIDE SEQUENCE [LARGE SCALE GENOMIC DNA]</scope>
    <source>
        <strain evidence="6">UCRPC4</strain>
    </source>
</reference>
<dbReference type="OrthoDB" id="16535at2759"/>